<reference evidence="1 2" key="1">
    <citation type="journal article" date="2022" name="bioRxiv">
        <title>Genomics of Preaxostyla Flagellates Illuminates Evolutionary Transitions and the Path Towards Mitochondrial Loss.</title>
        <authorList>
            <person name="Novak L.V.F."/>
            <person name="Treitli S.C."/>
            <person name="Pyrih J."/>
            <person name="Halakuc P."/>
            <person name="Pipaliya S.V."/>
            <person name="Vacek V."/>
            <person name="Brzon O."/>
            <person name="Soukal P."/>
            <person name="Eme L."/>
            <person name="Dacks J.B."/>
            <person name="Karnkowska A."/>
            <person name="Elias M."/>
            <person name="Hampl V."/>
        </authorList>
    </citation>
    <scope>NUCLEOTIDE SEQUENCE [LARGE SCALE GENOMIC DNA]</scope>
    <source>
        <strain evidence="1">NAU3</strain>
        <tissue evidence="1">Gut</tissue>
    </source>
</reference>
<organism evidence="1 2">
    <name type="scientific">Blattamonas nauphoetae</name>
    <dbReference type="NCBI Taxonomy" id="2049346"/>
    <lineage>
        <taxon>Eukaryota</taxon>
        <taxon>Metamonada</taxon>
        <taxon>Preaxostyla</taxon>
        <taxon>Oxymonadida</taxon>
        <taxon>Blattamonas</taxon>
    </lineage>
</organism>
<name>A0ABQ9WRB0_9EUKA</name>
<comment type="caution">
    <text evidence="1">The sequence shown here is derived from an EMBL/GenBank/DDBJ whole genome shotgun (WGS) entry which is preliminary data.</text>
</comment>
<proteinExistence type="predicted"/>
<keyword evidence="2" id="KW-1185">Reference proteome</keyword>
<protein>
    <submittedName>
        <fullName evidence="1">Uncharacterized protein</fullName>
    </submittedName>
</protein>
<dbReference type="EMBL" id="JARBJD010000653">
    <property type="protein sequence ID" value="KAK2940570.1"/>
    <property type="molecule type" value="Genomic_DNA"/>
</dbReference>
<dbReference type="Proteomes" id="UP001281761">
    <property type="component" value="Unassembled WGS sequence"/>
</dbReference>
<sequence length="100" mass="11446">MRTSYLPNRMTKLDDKSLVSRGRSFLVQIQKVISCKGIVDLHLWRTAKEVTAVEKQVGGAALGSNQERRRLRPCSKSSHEEILKVLQIYCCDVDVECIRR</sequence>
<accession>A0ABQ9WRB0</accession>
<evidence type="ECO:0000313" key="1">
    <source>
        <dbReference type="EMBL" id="KAK2940570.1"/>
    </source>
</evidence>
<evidence type="ECO:0000313" key="2">
    <source>
        <dbReference type="Proteomes" id="UP001281761"/>
    </source>
</evidence>
<gene>
    <name evidence="1" type="ORF">BLNAU_24524</name>
</gene>